<proteinExistence type="predicted"/>
<reference evidence="1 2" key="1">
    <citation type="journal article" date="2015" name="Plant Cell">
        <title>Oil accumulation by the oleaginous diatom Fistulifera solaris as revealed by the genome and transcriptome.</title>
        <authorList>
            <person name="Tanaka T."/>
            <person name="Maeda Y."/>
            <person name="Veluchamy A."/>
            <person name="Tanaka M."/>
            <person name="Abida H."/>
            <person name="Marechal E."/>
            <person name="Bowler C."/>
            <person name="Muto M."/>
            <person name="Sunaga Y."/>
            <person name="Tanaka M."/>
            <person name="Yoshino T."/>
            <person name="Taniguchi T."/>
            <person name="Fukuda Y."/>
            <person name="Nemoto M."/>
            <person name="Matsumoto M."/>
            <person name="Wong P.S."/>
            <person name="Aburatani S."/>
            <person name="Fujibuchi W."/>
        </authorList>
    </citation>
    <scope>NUCLEOTIDE SEQUENCE [LARGE SCALE GENOMIC DNA]</scope>
    <source>
        <strain evidence="1 2">JPCC DA0580</strain>
    </source>
</reference>
<dbReference type="AlphaFoldDB" id="A0A1Z5KL48"/>
<protein>
    <submittedName>
        <fullName evidence="1">Uncharacterized protein</fullName>
    </submittedName>
</protein>
<evidence type="ECO:0000313" key="1">
    <source>
        <dbReference type="EMBL" id="GAX26658.1"/>
    </source>
</evidence>
<dbReference type="SUPFAM" id="SSF48452">
    <property type="entry name" value="TPR-like"/>
    <property type="match status" value="1"/>
</dbReference>
<name>A0A1Z5KL48_FISSO</name>
<dbReference type="InterPro" id="IPR011990">
    <property type="entry name" value="TPR-like_helical_dom_sf"/>
</dbReference>
<keyword evidence="2" id="KW-1185">Reference proteome</keyword>
<organism evidence="1 2">
    <name type="scientific">Fistulifera solaris</name>
    <name type="common">Oleaginous diatom</name>
    <dbReference type="NCBI Taxonomy" id="1519565"/>
    <lineage>
        <taxon>Eukaryota</taxon>
        <taxon>Sar</taxon>
        <taxon>Stramenopiles</taxon>
        <taxon>Ochrophyta</taxon>
        <taxon>Bacillariophyta</taxon>
        <taxon>Bacillariophyceae</taxon>
        <taxon>Bacillariophycidae</taxon>
        <taxon>Naviculales</taxon>
        <taxon>Naviculaceae</taxon>
        <taxon>Fistulifera</taxon>
    </lineage>
</organism>
<accession>A0A1Z5KL48</accession>
<sequence length="250" mass="27516">MHASDILKLNNRGVELLRLGKLSNAEQLFRQCLLGSLTEFIPCNQTFHHPFCSAAGTQTAFIPLEQQVGHEENYFGSNTIPHTQGLCLDESVLKIYDDTVATQSIISAIFIYNLGVVDLCFTFKQLTSSGAPKLTPSRREQLLCRALCLFEKAIFILERTGIAGVTNVAIADFFMVALYNNVGCILVEVGQFAAAKVAFGKVTRMAIALQRFLLAEEEKNHEIMDCMKGHLESFTLNALLHQEPSSAAAA</sequence>
<comment type="caution">
    <text evidence="1">The sequence shown here is derived from an EMBL/GenBank/DDBJ whole genome shotgun (WGS) entry which is preliminary data.</text>
</comment>
<dbReference type="InParanoid" id="A0A1Z5KL48"/>
<evidence type="ECO:0000313" key="2">
    <source>
        <dbReference type="Proteomes" id="UP000198406"/>
    </source>
</evidence>
<dbReference type="EMBL" id="BDSP01000251">
    <property type="protein sequence ID" value="GAX26658.1"/>
    <property type="molecule type" value="Genomic_DNA"/>
</dbReference>
<gene>
    <name evidence="1" type="ORF">FisN_2Hh406</name>
</gene>
<dbReference type="Proteomes" id="UP000198406">
    <property type="component" value="Unassembled WGS sequence"/>
</dbReference>